<dbReference type="Gene3D" id="3.40.50.10470">
    <property type="entry name" value="Translation initiation factor eif-2b, domain 2"/>
    <property type="match status" value="1"/>
</dbReference>
<dbReference type="PANTHER" id="PTHR43475:SF1">
    <property type="entry name" value="METHYLTHIORIBOSE-1-PHOSPHATE ISOMERASE"/>
    <property type="match status" value="1"/>
</dbReference>
<evidence type="ECO:0000256" key="2">
    <source>
        <dbReference type="HAMAP-Rule" id="MF_01678"/>
    </source>
</evidence>
<keyword evidence="2" id="KW-0486">Methionine biosynthesis</keyword>
<protein>
    <recommendedName>
        <fullName evidence="2">Methylthioribose-1-phosphate isomerase</fullName>
        <shortName evidence="2">M1Pi</shortName>
        <shortName evidence="2">MTR-1-P isomerase</shortName>
        <ecNumber evidence="2">5.3.1.23</ecNumber>
    </recommendedName>
    <alternativeName>
        <fullName evidence="2">S-methyl-5-thioribose-1-phosphate isomerase</fullName>
    </alternativeName>
</protein>
<dbReference type="PANTHER" id="PTHR43475">
    <property type="entry name" value="METHYLTHIORIBOSE-1-PHOSPHATE ISOMERASE"/>
    <property type="match status" value="1"/>
</dbReference>
<comment type="similarity">
    <text evidence="2">Belongs to the EIF-2B alpha/beta/delta subunits family. MtnA subfamily.</text>
</comment>
<organism evidence="3">
    <name type="scientific">Dictyoglomus thermophilum</name>
    <dbReference type="NCBI Taxonomy" id="14"/>
    <lineage>
        <taxon>Bacteria</taxon>
        <taxon>Pseudomonadati</taxon>
        <taxon>Dictyoglomota</taxon>
        <taxon>Dictyoglomia</taxon>
        <taxon>Dictyoglomales</taxon>
        <taxon>Dictyoglomaceae</taxon>
        <taxon>Dictyoglomus</taxon>
    </lineage>
</organism>
<reference evidence="3" key="1">
    <citation type="journal article" date="2020" name="mSystems">
        <title>Genome- and Community-Level Interaction Insights into Carbon Utilization and Element Cycling Functions of Hydrothermarchaeota in Hydrothermal Sediment.</title>
        <authorList>
            <person name="Zhou Z."/>
            <person name="Liu Y."/>
            <person name="Xu W."/>
            <person name="Pan J."/>
            <person name="Luo Z.H."/>
            <person name="Li M."/>
        </authorList>
    </citation>
    <scope>NUCLEOTIDE SEQUENCE [LARGE SCALE GENOMIC DNA]</scope>
    <source>
        <strain evidence="3">SpSt-70</strain>
    </source>
</reference>
<dbReference type="NCBIfam" id="TIGR00512">
    <property type="entry name" value="salvage_mtnA"/>
    <property type="match status" value="1"/>
</dbReference>
<dbReference type="EC" id="5.3.1.23" evidence="2"/>
<dbReference type="AlphaFoldDB" id="A0A7C2CQJ2"/>
<comment type="caution">
    <text evidence="3">The sequence shown here is derived from an EMBL/GenBank/DDBJ whole genome shotgun (WGS) entry which is preliminary data.</text>
</comment>
<dbReference type="SUPFAM" id="SSF100950">
    <property type="entry name" value="NagB/RpiA/CoA transferase-like"/>
    <property type="match status" value="1"/>
</dbReference>
<evidence type="ECO:0000256" key="1">
    <source>
        <dbReference type="ARBA" id="ARBA00023235"/>
    </source>
</evidence>
<comment type="catalytic activity">
    <reaction evidence="2">
        <text>5-(methylsulfanyl)-alpha-D-ribose 1-phosphate = 5-(methylsulfanyl)-D-ribulose 1-phosphate</text>
        <dbReference type="Rhea" id="RHEA:19989"/>
        <dbReference type="ChEBI" id="CHEBI:58533"/>
        <dbReference type="ChEBI" id="CHEBI:58548"/>
        <dbReference type="EC" id="5.3.1.23"/>
    </reaction>
</comment>
<comment type="function">
    <text evidence="2">Catalyzes the interconversion of methylthioribose-1-phosphate (MTR-1-P) into methylthioribulose-1-phosphate (MTRu-1-P).</text>
</comment>
<keyword evidence="1 2" id="KW-0413">Isomerase</keyword>
<dbReference type="GO" id="GO:0019509">
    <property type="term" value="P:L-methionine salvage from methylthioadenosine"/>
    <property type="evidence" value="ECO:0007669"/>
    <property type="project" value="UniProtKB-UniRule"/>
</dbReference>
<feature type="binding site" evidence="2">
    <location>
        <position position="84"/>
    </location>
    <ligand>
        <name>substrate</name>
    </ligand>
</feature>
<keyword evidence="2" id="KW-0028">Amino-acid biosynthesis</keyword>
<proteinExistence type="inferred from homology"/>
<dbReference type="InterPro" id="IPR037171">
    <property type="entry name" value="NagB/RpiA_transferase-like"/>
</dbReference>
<dbReference type="Pfam" id="PF01008">
    <property type="entry name" value="IF-2B"/>
    <property type="match status" value="1"/>
</dbReference>
<feature type="active site" description="Proton donor" evidence="2">
    <location>
        <position position="232"/>
    </location>
</feature>
<dbReference type="FunFam" id="1.20.120.420:FF:000003">
    <property type="entry name" value="Methylthioribose-1-phosphate isomerase"/>
    <property type="match status" value="1"/>
</dbReference>
<evidence type="ECO:0000313" key="3">
    <source>
        <dbReference type="EMBL" id="HGK24184.1"/>
    </source>
</evidence>
<dbReference type="Gene3D" id="1.20.120.420">
    <property type="entry name" value="translation initiation factor eif-2b, domain 1"/>
    <property type="match status" value="1"/>
</dbReference>
<comment type="pathway">
    <text evidence="2">Amino-acid biosynthesis; L-methionine biosynthesis via salvage pathway; L-methionine from S-methyl-5-thio-alpha-D-ribose 1-phosphate: step 1/6.</text>
</comment>
<dbReference type="UniPathway" id="UPA00904">
    <property type="reaction ID" value="UER00874"/>
</dbReference>
<feature type="binding site" evidence="2">
    <location>
        <begin position="242"/>
        <end position="243"/>
    </location>
    <ligand>
        <name>substrate</name>
    </ligand>
</feature>
<dbReference type="InterPro" id="IPR011559">
    <property type="entry name" value="Initiation_fac_2B_a/b/d"/>
</dbReference>
<dbReference type="NCBIfam" id="TIGR00524">
    <property type="entry name" value="eIF-2B_rel"/>
    <property type="match status" value="1"/>
</dbReference>
<dbReference type="InterPro" id="IPR000649">
    <property type="entry name" value="IF-2B-related"/>
</dbReference>
<feature type="binding site" evidence="2">
    <location>
        <begin position="44"/>
        <end position="46"/>
    </location>
    <ligand>
        <name>substrate</name>
    </ligand>
</feature>
<dbReference type="EMBL" id="DTDV01000019">
    <property type="protein sequence ID" value="HGK24184.1"/>
    <property type="molecule type" value="Genomic_DNA"/>
</dbReference>
<accession>A0A7C2CQJ2</accession>
<gene>
    <name evidence="2 3" type="primary">mtnA</name>
    <name evidence="3" type="ORF">ENU78_07125</name>
</gene>
<dbReference type="InterPro" id="IPR042529">
    <property type="entry name" value="IF_2B-like_C"/>
</dbReference>
<dbReference type="NCBIfam" id="NF004326">
    <property type="entry name" value="PRK05720.1"/>
    <property type="match status" value="1"/>
</dbReference>
<dbReference type="HAMAP" id="MF_01678">
    <property type="entry name" value="Salvage_MtnA"/>
    <property type="match status" value="1"/>
</dbReference>
<name>A0A7C2CQJ2_DICTH</name>
<dbReference type="InterPro" id="IPR027363">
    <property type="entry name" value="M1Pi_N"/>
</dbReference>
<sequence length="344" mass="38201">MRPIEWKNNILYILDQTKLPWKEDYVLCFKYQQVIDAIKKMKVRGAPIIGVAAAYGIALAAIKYTGSNLADYVHEVMGEFAVSRPTAVNLFFAIERMANVVNTNRNLSPSELKILLLEEAKKIEEEEREKSIAISNFGIEILPDNAKVLTHCNTGSLATIGPGTALGVIKEGWRKGKISHVYFTETRPLLQGARLTGWELAKENIPATMVTDNMVGYVLSKKLVDLVIVGADRITLRGDVANKIGTYSIAILAHYHNIPFYVAAPVSSFDFNLEEGMEIPIEERDSEEVLSFANKKITAEGILALNPAFDVTPAELISGIITDKGIIYPPLKENIKKLKEELRL</sequence>
<feature type="site" description="Transition state stabilizer" evidence="2">
    <location>
        <position position="152"/>
    </location>
</feature>
<dbReference type="FunFam" id="3.40.50.10470:FF:000006">
    <property type="entry name" value="Methylthioribose-1-phosphate isomerase"/>
    <property type="match status" value="1"/>
</dbReference>
<dbReference type="InterPro" id="IPR005251">
    <property type="entry name" value="IF-M1Pi"/>
</dbReference>
<feature type="binding site" evidence="2">
    <location>
        <position position="191"/>
    </location>
    <ligand>
        <name>substrate</name>
    </ligand>
</feature>
<dbReference type="GO" id="GO:0046523">
    <property type="term" value="F:S-methyl-5-thioribose-1-phosphate isomerase activity"/>
    <property type="evidence" value="ECO:0007669"/>
    <property type="project" value="UniProtKB-UniRule"/>
</dbReference>